<protein>
    <submittedName>
        <fullName evidence="1">Uncharacterized protein</fullName>
    </submittedName>
</protein>
<sequence>MKRSGRQDQTDARFAGLYRREAGHRKTWHEQRVNQVIAHSVTSKAEKFPYNAHARFNRDSLPTYFNLFAFVRNLPDEVPERVEKIVNLAFQNPKFLG</sequence>
<comment type="caution">
    <text evidence="1">The sequence shown here is derived from an EMBL/GenBank/DDBJ whole genome shotgun (WGS) entry which is preliminary data.</text>
</comment>
<dbReference type="Proteomes" id="UP000242699">
    <property type="component" value="Unassembled WGS sequence"/>
</dbReference>
<organism evidence="1 2">
    <name type="scientific">Sulfobacillus benefaciens</name>
    <dbReference type="NCBI Taxonomy" id="453960"/>
    <lineage>
        <taxon>Bacteria</taxon>
        <taxon>Bacillati</taxon>
        <taxon>Bacillota</taxon>
        <taxon>Clostridia</taxon>
        <taxon>Eubacteriales</taxon>
        <taxon>Clostridiales Family XVII. Incertae Sedis</taxon>
        <taxon>Sulfobacillus</taxon>
    </lineage>
</organism>
<dbReference type="AlphaFoldDB" id="A0A2T2WUR7"/>
<evidence type="ECO:0000313" key="2">
    <source>
        <dbReference type="Proteomes" id="UP000242699"/>
    </source>
</evidence>
<accession>A0A2T2WUR7</accession>
<gene>
    <name evidence="1" type="ORF">C7B43_15365</name>
</gene>
<proteinExistence type="predicted"/>
<dbReference type="EMBL" id="PXYT01000045">
    <property type="protein sequence ID" value="PSR25989.1"/>
    <property type="molecule type" value="Genomic_DNA"/>
</dbReference>
<reference evidence="1 2" key="1">
    <citation type="journal article" date="2014" name="BMC Genomics">
        <title>Comparison of environmental and isolate Sulfobacillus genomes reveals diverse carbon, sulfur, nitrogen, and hydrogen metabolisms.</title>
        <authorList>
            <person name="Justice N.B."/>
            <person name="Norman A."/>
            <person name="Brown C.T."/>
            <person name="Singh A."/>
            <person name="Thomas B.C."/>
            <person name="Banfield J.F."/>
        </authorList>
    </citation>
    <scope>NUCLEOTIDE SEQUENCE [LARGE SCALE GENOMIC DNA]</scope>
    <source>
        <strain evidence="1">AMDSBA1</strain>
    </source>
</reference>
<name>A0A2T2WUR7_9FIRM</name>
<evidence type="ECO:0000313" key="1">
    <source>
        <dbReference type="EMBL" id="PSR25989.1"/>
    </source>
</evidence>